<evidence type="ECO:0000313" key="3">
    <source>
        <dbReference type="Proteomes" id="UP000035088"/>
    </source>
</evidence>
<dbReference type="OrthoDB" id="4774770at2"/>
<feature type="transmembrane region" description="Helical" evidence="1">
    <location>
        <begin position="6"/>
        <end position="21"/>
    </location>
</feature>
<feature type="transmembrane region" description="Helical" evidence="1">
    <location>
        <begin position="33"/>
        <end position="56"/>
    </location>
</feature>
<organism evidence="2 3">
    <name type="scientific">Gordonia araii NBRC 100433</name>
    <dbReference type="NCBI Taxonomy" id="1073574"/>
    <lineage>
        <taxon>Bacteria</taxon>
        <taxon>Bacillati</taxon>
        <taxon>Actinomycetota</taxon>
        <taxon>Actinomycetes</taxon>
        <taxon>Mycobacteriales</taxon>
        <taxon>Gordoniaceae</taxon>
        <taxon>Gordonia</taxon>
    </lineage>
</organism>
<keyword evidence="1" id="KW-0472">Membrane</keyword>
<keyword evidence="1" id="KW-1133">Transmembrane helix</keyword>
<feature type="transmembrane region" description="Helical" evidence="1">
    <location>
        <begin position="62"/>
        <end position="83"/>
    </location>
</feature>
<comment type="caution">
    <text evidence="2">The sequence shown here is derived from an EMBL/GenBank/DDBJ whole genome shotgun (WGS) entry which is preliminary data.</text>
</comment>
<evidence type="ECO:0000256" key="1">
    <source>
        <dbReference type="SAM" id="Phobius"/>
    </source>
</evidence>
<evidence type="ECO:0000313" key="2">
    <source>
        <dbReference type="EMBL" id="GAB10861.1"/>
    </source>
</evidence>
<name>G7H4T6_9ACTN</name>
<reference evidence="2 3" key="1">
    <citation type="submission" date="2011-11" db="EMBL/GenBank/DDBJ databases">
        <title>Whole genome shotgun sequence of Gordonia araii NBRC 100433.</title>
        <authorList>
            <person name="Yoshida Y."/>
            <person name="Hosoyama A."/>
            <person name="Tsuchikane K."/>
            <person name="Katsumata H."/>
            <person name="Yamazaki S."/>
            <person name="Fujita N."/>
        </authorList>
    </citation>
    <scope>NUCLEOTIDE SEQUENCE [LARGE SCALE GENOMIC DNA]</scope>
    <source>
        <strain evidence="2 3">NBRC 100433</strain>
    </source>
</reference>
<sequence length="91" mass="9536">MRTVIIITIGIVAALAALAIGRRSERLGVRRAAIAFVTVWAIAMVVNMGIGISHGYTLAEELPILLINILPAALVAGVGAYLLEQRSGTGR</sequence>
<dbReference type="RefSeq" id="WP_007322936.1">
    <property type="nucleotide sequence ID" value="NZ_BAEE01000063.1"/>
</dbReference>
<proteinExistence type="predicted"/>
<keyword evidence="1" id="KW-0812">Transmembrane</keyword>
<keyword evidence="3" id="KW-1185">Reference proteome</keyword>
<dbReference type="STRING" id="1073574.GOARA_063_00600"/>
<accession>G7H4T6</accession>
<dbReference type="AlphaFoldDB" id="G7H4T6"/>
<dbReference type="EMBL" id="BAEE01000063">
    <property type="protein sequence ID" value="GAB10861.1"/>
    <property type="molecule type" value="Genomic_DNA"/>
</dbReference>
<gene>
    <name evidence="2" type="ORF">GOARA_063_00600</name>
</gene>
<dbReference type="Proteomes" id="UP000035088">
    <property type="component" value="Unassembled WGS sequence"/>
</dbReference>
<protein>
    <submittedName>
        <fullName evidence="2">Uncharacterized protein</fullName>
    </submittedName>
</protein>